<evidence type="ECO:0000313" key="1">
    <source>
        <dbReference type="EMBL" id="RHW26339.1"/>
    </source>
</evidence>
<name>A0A417Y116_9ACTN</name>
<dbReference type="RefSeq" id="WP_118926125.1">
    <property type="nucleotide sequence ID" value="NZ_QXGH01000018.1"/>
</dbReference>
<organism evidence="1 2">
    <name type="scientific">Nocardioides immobilis</name>
    <dbReference type="NCBI Taxonomy" id="2049295"/>
    <lineage>
        <taxon>Bacteria</taxon>
        <taxon>Bacillati</taxon>
        <taxon>Actinomycetota</taxon>
        <taxon>Actinomycetes</taxon>
        <taxon>Propionibacteriales</taxon>
        <taxon>Nocardioidaceae</taxon>
        <taxon>Nocardioides</taxon>
    </lineage>
</organism>
<evidence type="ECO:0008006" key="3">
    <source>
        <dbReference type="Google" id="ProtNLM"/>
    </source>
</evidence>
<gene>
    <name evidence="1" type="ORF">D0Z08_15430</name>
</gene>
<dbReference type="Proteomes" id="UP000283644">
    <property type="component" value="Unassembled WGS sequence"/>
</dbReference>
<reference evidence="1 2" key="1">
    <citation type="submission" date="2018-09" db="EMBL/GenBank/DDBJ databases">
        <title>Genome sequencing of Nocardioides immobilis CCTCC AB 2017083 for comparison to Nocardioides silvaticus.</title>
        <authorList>
            <person name="Li C."/>
            <person name="Wang G."/>
        </authorList>
    </citation>
    <scope>NUCLEOTIDE SEQUENCE [LARGE SCALE GENOMIC DNA]</scope>
    <source>
        <strain evidence="1 2">CCTCC AB 2017083</strain>
    </source>
</reference>
<dbReference type="AlphaFoldDB" id="A0A417Y116"/>
<dbReference type="EMBL" id="QXGH01000018">
    <property type="protein sequence ID" value="RHW26339.1"/>
    <property type="molecule type" value="Genomic_DNA"/>
</dbReference>
<evidence type="ECO:0000313" key="2">
    <source>
        <dbReference type="Proteomes" id="UP000283644"/>
    </source>
</evidence>
<protein>
    <recommendedName>
        <fullName evidence="3">SCP2 domain-containing protein</fullName>
    </recommendedName>
</protein>
<sequence>MAHPATRDYAVTLDDGPDANGIAGVVATLLTQNLEAFPARVRLARKLKRPVIISASDIDSTCTITCGSHDVTISNDVVGEPSVTVAATVEQILDLSQLRMKASGLLPVGFFTRRGIRVLAAIAGGKLAVRGLVTHPVTALRVIALLSVVS</sequence>
<comment type="caution">
    <text evidence="1">The sequence shown here is derived from an EMBL/GenBank/DDBJ whole genome shotgun (WGS) entry which is preliminary data.</text>
</comment>
<keyword evidence="2" id="KW-1185">Reference proteome</keyword>
<proteinExistence type="predicted"/>
<accession>A0A417Y116</accession>
<dbReference type="OrthoDB" id="3782877at2"/>